<evidence type="ECO:0000313" key="2">
    <source>
        <dbReference type="Proteomes" id="UP000078555"/>
    </source>
</evidence>
<proteinExistence type="predicted"/>
<accession>A0A1A8ZAN7</accession>
<protein>
    <submittedName>
        <fullName evidence="1">Uncharacterized protein</fullName>
    </submittedName>
</protein>
<dbReference type="EMBL" id="FLRD01000116">
    <property type="protein sequence ID" value="SBT40935.1"/>
    <property type="molecule type" value="Genomic_DNA"/>
</dbReference>
<dbReference type="Proteomes" id="UP000078555">
    <property type="component" value="Unassembled WGS sequence"/>
</dbReference>
<organism evidence="1 2">
    <name type="scientific">Plasmodium ovale wallikeri</name>
    <dbReference type="NCBI Taxonomy" id="864142"/>
    <lineage>
        <taxon>Eukaryota</taxon>
        <taxon>Sar</taxon>
        <taxon>Alveolata</taxon>
        <taxon>Apicomplexa</taxon>
        <taxon>Aconoidasida</taxon>
        <taxon>Haemosporida</taxon>
        <taxon>Plasmodiidae</taxon>
        <taxon>Plasmodium</taxon>
        <taxon>Plasmodium (Plasmodium)</taxon>
    </lineage>
</organism>
<name>A0A1A8ZAN7_PLAOA</name>
<reference evidence="2" key="1">
    <citation type="submission" date="2016-05" db="EMBL/GenBank/DDBJ databases">
        <authorList>
            <person name="Naeem R."/>
        </authorList>
    </citation>
    <scope>NUCLEOTIDE SEQUENCE [LARGE SCALE GENOMIC DNA]</scope>
</reference>
<evidence type="ECO:0000313" key="1">
    <source>
        <dbReference type="EMBL" id="SBT40935.1"/>
    </source>
</evidence>
<sequence length="68" mass="8278">MFQNRWGPLTDHLLFAKKKKKKKTNFNFPRSELFFCSCQYAQRANVYYLFFFFYTGLESAGKEEEYHS</sequence>
<dbReference type="AlphaFoldDB" id="A0A1A8ZAN7"/>
<gene>
    <name evidence="1" type="ORF">POVWA1_043080</name>
</gene>
<keyword evidence="2" id="KW-1185">Reference proteome</keyword>